<dbReference type="EMBL" id="MFZM01000032">
    <property type="protein sequence ID" value="OGK22836.1"/>
    <property type="molecule type" value="Genomic_DNA"/>
</dbReference>
<dbReference type="InterPro" id="IPR036291">
    <property type="entry name" value="NAD(P)-bd_dom_sf"/>
</dbReference>
<dbReference type="InterPro" id="IPR000672">
    <property type="entry name" value="THF_DH/CycHdrlase"/>
</dbReference>
<accession>A0A1F7GW74</accession>
<evidence type="ECO:0000256" key="7">
    <source>
        <dbReference type="ARBA" id="ARBA00023167"/>
    </source>
</evidence>
<sequence length="298" mass="33152">MKVDGKKLAQSILTYLKKDVTSIKRQGKIKPPKLVIFSVRPAQATESFMKYKAEAANKVGARFELILYRKTPRFEDFANRVKEVAENPETTGVVIQHPLPASLTTVTLLDYIPMEKEIEGFKKKSIFDEPIGLAVLTVFKHIFDPKEHKTASDILIDLKKDLVIFKRSFKRKRVVLLGRGKTGGEPIGKILAKAKINYINLNSQSSSAGSFIQQADVIISAVGQTVVIPDMVKEGAILVSVGMHRENGLWKGDYDESSIKNKVLAYTPTPGGIGPLNVAYLMNNLILAWKVQNNFLKL</sequence>
<dbReference type="SUPFAM" id="SSF53223">
    <property type="entry name" value="Aminoacid dehydrogenase-like, N-terminal domain"/>
    <property type="match status" value="1"/>
</dbReference>
<proteinExistence type="predicted"/>
<dbReference type="GO" id="GO:0035999">
    <property type="term" value="P:tetrahydrofolate interconversion"/>
    <property type="evidence" value="ECO:0007669"/>
    <property type="project" value="TreeGrafter"/>
</dbReference>
<evidence type="ECO:0008006" key="13">
    <source>
        <dbReference type="Google" id="ProtNLM"/>
    </source>
</evidence>
<reference evidence="11 12" key="1">
    <citation type="journal article" date="2016" name="Nat. Commun.">
        <title>Thousands of microbial genomes shed light on interconnected biogeochemical processes in an aquifer system.</title>
        <authorList>
            <person name="Anantharaman K."/>
            <person name="Brown C.T."/>
            <person name="Hug L.A."/>
            <person name="Sharon I."/>
            <person name="Castelle C.J."/>
            <person name="Probst A.J."/>
            <person name="Thomas B.C."/>
            <person name="Singh A."/>
            <person name="Wilkins M.J."/>
            <person name="Karaoz U."/>
            <person name="Brodie E.L."/>
            <person name="Williams K.H."/>
            <person name="Hubbard S.S."/>
            <person name="Banfield J.F."/>
        </authorList>
    </citation>
    <scope>NUCLEOTIDE SEQUENCE [LARGE SCALE GENOMIC DNA]</scope>
</reference>
<organism evidence="11 12">
    <name type="scientific">Candidatus Roizmanbacteria bacterium RIFCSPHIGHO2_02_FULL_37_24</name>
    <dbReference type="NCBI Taxonomy" id="1802037"/>
    <lineage>
        <taxon>Bacteria</taxon>
        <taxon>Candidatus Roizmaniibacteriota</taxon>
    </lineage>
</organism>
<comment type="caution">
    <text evidence="11">The sequence shown here is derived from an EMBL/GenBank/DDBJ whole genome shotgun (WGS) entry which is preliminary data.</text>
</comment>
<dbReference type="Gene3D" id="3.40.50.10860">
    <property type="entry name" value="Leucine Dehydrogenase, chain A, domain 1"/>
    <property type="match status" value="1"/>
</dbReference>
<dbReference type="SUPFAM" id="SSF51735">
    <property type="entry name" value="NAD(P)-binding Rossmann-fold domains"/>
    <property type="match status" value="1"/>
</dbReference>
<evidence type="ECO:0000256" key="5">
    <source>
        <dbReference type="ARBA" id="ARBA00022857"/>
    </source>
</evidence>
<evidence type="ECO:0000256" key="4">
    <source>
        <dbReference type="ARBA" id="ARBA00022801"/>
    </source>
</evidence>
<keyword evidence="6" id="KW-0560">Oxidoreductase</keyword>
<keyword evidence="5" id="KW-0521">NADP</keyword>
<evidence type="ECO:0000256" key="6">
    <source>
        <dbReference type="ARBA" id="ARBA00023002"/>
    </source>
</evidence>
<evidence type="ECO:0000259" key="10">
    <source>
        <dbReference type="Pfam" id="PF02882"/>
    </source>
</evidence>
<dbReference type="PANTHER" id="PTHR48099">
    <property type="entry name" value="C-1-TETRAHYDROFOLATE SYNTHASE, CYTOPLASMIC-RELATED"/>
    <property type="match status" value="1"/>
</dbReference>
<dbReference type="InterPro" id="IPR020630">
    <property type="entry name" value="THF_DH/CycHdrlase_cat_dom"/>
</dbReference>
<evidence type="ECO:0000256" key="1">
    <source>
        <dbReference type="ARBA" id="ARBA00004777"/>
    </source>
</evidence>
<dbReference type="GO" id="GO:0006164">
    <property type="term" value="P:purine nucleotide biosynthetic process"/>
    <property type="evidence" value="ECO:0007669"/>
    <property type="project" value="UniProtKB-KW"/>
</dbReference>
<dbReference type="GO" id="GO:0005829">
    <property type="term" value="C:cytosol"/>
    <property type="evidence" value="ECO:0007669"/>
    <property type="project" value="TreeGrafter"/>
</dbReference>
<gene>
    <name evidence="11" type="ORF">A3C24_04430</name>
</gene>
<dbReference type="Gene3D" id="3.40.50.720">
    <property type="entry name" value="NAD(P)-binding Rossmann-like Domain"/>
    <property type="match status" value="1"/>
</dbReference>
<feature type="domain" description="Tetrahydrofolate dehydrogenase/cyclohydrolase catalytic" evidence="9">
    <location>
        <begin position="3"/>
        <end position="119"/>
    </location>
</feature>
<keyword evidence="8" id="KW-0511">Multifunctional enzyme</keyword>
<keyword evidence="4" id="KW-0378">Hydrolase</keyword>
<keyword evidence="7" id="KW-0486">Methionine biosynthesis</keyword>
<dbReference type="AlphaFoldDB" id="A0A1F7GW74"/>
<evidence type="ECO:0000256" key="3">
    <source>
        <dbReference type="ARBA" id="ARBA00022755"/>
    </source>
</evidence>
<dbReference type="InterPro" id="IPR020631">
    <property type="entry name" value="THF_DH/CycHdrlase_NAD-bd_dom"/>
</dbReference>
<evidence type="ECO:0000313" key="11">
    <source>
        <dbReference type="EMBL" id="OGK22836.1"/>
    </source>
</evidence>
<keyword evidence="2" id="KW-0554">One-carbon metabolism</keyword>
<dbReference type="PRINTS" id="PR00085">
    <property type="entry name" value="THFDHDRGNASE"/>
</dbReference>
<evidence type="ECO:0000256" key="8">
    <source>
        <dbReference type="ARBA" id="ARBA00023268"/>
    </source>
</evidence>
<dbReference type="InterPro" id="IPR046346">
    <property type="entry name" value="Aminoacid_DH-like_N_sf"/>
</dbReference>
<dbReference type="GO" id="GO:0004488">
    <property type="term" value="F:methylenetetrahydrofolate dehydrogenase (NADP+) activity"/>
    <property type="evidence" value="ECO:0007669"/>
    <property type="project" value="InterPro"/>
</dbReference>
<dbReference type="Pfam" id="PF02882">
    <property type="entry name" value="THF_DHG_CYH_C"/>
    <property type="match status" value="1"/>
</dbReference>
<dbReference type="Pfam" id="PF00763">
    <property type="entry name" value="THF_DHG_CYH"/>
    <property type="match status" value="1"/>
</dbReference>
<protein>
    <recommendedName>
        <fullName evidence="13">Methenyltetrahydrofolate cyclohydrolase</fullName>
    </recommendedName>
</protein>
<evidence type="ECO:0000259" key="9">
    <source>
        <dbReference type="Pfam" id="PF00763"/>
    </source>
</evidence>
<keyword evidence="7" id="KW-0028">Amino-acid biosynthesis</keyword>
<keyword evidence="3" id="KW-0658">Purine biosynthesis</keyword>
<dbReference type="Proteomes" id="UP000177159">
    <property type="component" value="Unassembled WGS sequence"/>
</dbReference>
<name>A0A1F7GW74_9BACT</name>
<dbReference type="GO" id="GO:0004477">
    <property type="term" value="F:methenyltetrahydrofolate cyclohydrolase activity"/>
    <property type="evidence" value="ECO:0007669"/>
    <property type="project" value="TreeGrafter"/>
</dbReference>
<dbReference type="PANTHER" id="PTHR48099:SF5">
    <property type="entry name" value="C-1-TETRAHYDROFOLATE SYNTHASE, CYTOPLASMIC"/>
    <property type="match status" value="1"/>
</dbReference>
<feature type="domain" description="Tetrahydrofolate dehydrogenase/cyclohydrolase NAD(P)-binding" evidence="10">
    <location>
        <begin position="168"/>
        <end position="292"/>
    </location>
</feature>
<evidence type="ECO:0000313" key="12">
    <source>
        <dbReference type="Proteomes" id="UP000177159"/>
    </source>
</evidence>
<comment type="pathway">
    <text evidence="1">One-carbon metabolism; tetrahydrofolate interconversion.</text>
</comment>
<evidence type="ECO:0000256" key="2">
    <source>
        <dbReference type="ARBA" id="ARBA00022563"/>
    </source>
</evidence>
<dbReference type="GO" id="GO:0009086">
    <property type="term" value="P:methionine biosynthetic process"/>
    <property type="evidence" value="ECO:0007669"/>
    <property type="project" value="UniProtKB-KW"/>
</dbReference>